<dbReference type="PROSITE" id="PS51350">
    <property type="entry name" value="PTS_HPR_DOM"/>
    <property type="match status" value="1"/>
</dbReference>
<organism evidence="8 9">
    <name type="scientific">Actinokineospora alba</name>
    <dbReference type="NCBI Taxonomy" id="504798"/>
    <lineage>
        <taxon>Bacteria</taxon>
        <taxon>Bacillati</taxon>
        <taxon>Actinomycetota</taxon>
        <taxon>Actinomycetes</taxon>
        <taxon>Pseudonocardiales</taxon>
        <taxon>Pseudonocardiaceae</taxon>
        <taxon>Actinokineospora</taxon>
    </lineage>
</organism>
<dbReference type="InterPro" id="IPR002114">
    <property type="entry name" value="PTS_HPr_Ser_P_site"/>
</dbReference>
<dbReference type="InterPro" id="IPR004701">
    <property type="entry name" value="PTS_EIIA_man-typ"/>
</dbReference>
<comment type="function">
    <text evidence="2">Component of the dihydroxyacetone kinase complex, which is responsible for the phosphoenolpyruvate (PEP)-dependent phosphorylation of dihydroxyacetone. DhaM serves as the phosphoryl donor. Is phosphorylated by phosphoenolpyruvate in an EI- and HPr-dependent reaction, and a phosphorelay system on histidine residues finally leads to phosphoryl transfer to DhaL and dihydroxyacetone.</text>
</comment>
<dbReference type="CDD" id="cd00367">
    <property type="entry name" value="PTS-HPr_like"/>
    <property type="match status" value="1"/>
</dbReference>
<dbReference type="InterPro" id="IPR012844">
    <property type="entry name" value="DhaM_N"/>
</dbReference>
<keyword evidence="4" id="KW-0808">Transferase</keyword>
<dbReference type="EC" id="2.7.1.121" evidence="3"/>
<comment type="subunit">
    <text evidence="5">Homodimer. The dihydroxyacetone kinase complex is composed of a homodimer of DhaM, a homodimer of DhaK and the subunit DhaL.</text>
</comment>
<comment type="catalytic activity">
    <reaction evidence="1">
        <text>dihydroxyacetone + phosphoenolpyruvate = dihydroxyacetone phosphate + pyruvate</text>
        <dbReference type="Rhea" id="RHEA:18381"/>
        <dbReference type="ChEBI" id="CHEBI:15361"/>
        <dbReference type="ChEBI" id="CHEBI:16016"/>
        <dbReference type="ChEBI" id="CHEBI:57642"/>
        <dbReference type="ChEBI" id="CHEBI:58702"/>
        <dbReference type="EC" id="2.7.1.121"/>
    </reaction>
</comment>
<dbReference type="InterPro" id="IPR039643">
    <property type="entry name" value="DhaM"/>
</dbReference>
<dbReference type="NCBIfam" id="TIGR02364">
    <property type="entry name" value="dha_pts"/>
    <property type="match status" value="1"/>
</dbReference>
<dbReference type="Pfam" id="PF03610">
    <property type="entry name" value="EIIA-man"/>
    <property type="match status" value="1"/>
</dbReference>
<evidence type="ECO:0000256" key="4">
    <source>
        <dbReference type="ARBA" id="ARBA00022679"/>
    </source>
</evidence>
<dbReference type="Proteomes" id="UP000199651">
    <property type="component" value="Unassembled WGS sequence"/>
</dbReference>
<feature type="domain" description="PTS EIIA type-4" evidence="6">
    <location>
        <begin position="3"/>
        <end position="127"/>
    </location>
</feature>
<dbReference type="STRING" id="504798.SAMN05421871_101115"/>
<dbReference type="InterPro" id="IPR036662">
    <property type="entry name" value="PTS_EIIA_man-typ_sf"/>
</dbReference>
<dbReference type="NCBIfam" id="TIGR01003">
    <property type="entry name" value="PTS_HPr_family"/>
    <property type="match status" value="1"/>
</dbReference>
<dbReference type="InterPro" id="IPR000032">
    <property type="entry name" value="HPr-like"/>
</dbReference>
<dbReference type="Pfam" id="PF00381">
    <property type="entry name" value="PTS-HPr"/>
    <property type="match status" value="1"/>
</dbReference>
<dbReference type="SUPFAM" id="SSF53062">
    <property type="entry name" value="PTS system fructose IIA component-like"/>
    <property type="match status" value="1"/>
</dbReference>
<evidence type="ECO:0000256" key="3">
    <source>
        <dbReference type="ARBA" id="ARBA00012095"/>
    </source>
</evidence>
<dbReference type="PANTHER" id="PTHR38594:SF1">
    <property type="entry name" value="PEP-DEPENDENT DIHYDROXYACETONE KINASE, PHOSPHORYL DONOR SUBUNIT DHAM"/>
    <property type="match status" value="1"/>
</dbReference>
<dbReference type="RefSeq" id="WP_091370573.1">
    <property type="nucleotide sequence ID" value="NZ_FNDV01000001.1"/>
</dbReference>
<name>A0A1H0HNH6_9PSEU</name>
<dbReference type="GO" id="GO:0019563">
    <property type="term" value="P:glycerol catabolic process"/>
    <property type="evidence" value="ECO:0007669"/>
    <property type="project" value="InterPro"/>
</dbReference>
<evidence type="ECO:0000256" key="2">
    <source>
        <dbReference type="ARBA" id="ARBA00002788"/>
    </source>
</evidence>
<reference evidence="9" key="1">
    <citation type="submission" date="2016-10" db="EMBL/GenBank/DDBJ databases">
        <authorList>
            <person name="Varghese N."/>
            <person name="Submissions S."/>
        </authorList>
    </citation>
    <scope>NUCLEOTIDE SEQUENCE [LARGE SCALE GENOMIC DNA]</scope>
    <source>
        <strain evidence="9">IBRC-M 10655</strain>
    </source>
</reference>
<dbReference type="PROSITE" id="PS51096">
    <property type="entry name" value="PTS_EIIA_TYPE_4"/>
    <property type="match status" value="1"/>
</dbReference>
<dbReference type="GO" id="GO:0009401">
    <property type="term" value="P:phosphoenolpyruvate-dependent sugar phosphotransferase system"/>
    <property type="evidence" value="ECO:0007669"/>
    <property type="project" value="InterPro"/>
</dbReference>
<dbReference type="GO" id="GO:0016020">
    <property type="term" value="C:membrane"/>
    <property type="evidence" value="ECO:0007669"/>
    <property type="project" value="InterPro"/>
</dbReference>
<evidence type="ECO:0000259" key="6">
    <source>
        <dbReference type="PROSITE" id="PS51096"/>
    </source>
</evidence>
<evidence type="ECO:0000256" key="1">
    <source>
        <dbReference type="ARBA" id="ARBA00001113"/>
    </source>
</evidence>
<evidence type="ECO:0000259" key="7">
    <source>
        <dbReference type="PROSITE" id="PS51350"/>
    </source>
</evidence>
<dbReference type="SUPFAM" id="SSF55594">
    <property type="entry name" value="HPr-like"/>
    <property type="match status" value="1"/>
</dbReference>
<evidence type="ECO:0000313" key="8">
    <source>
        <dbReference type="EMBL" id="SDO20687.1"/>
    </source>
</evidence>
<evidence type="ECO:0000313" key="9">
    <source>
        <dbReference type="Proteomes" id="UP000199651"/>
    </source>
</evidence>
<accession>A0A1H0HNH6</accession>
<gene>
    <name evidence="8" type="ORF">SAMN05192558_102188</name>
</gene>
<keyword evidence="9" id="KW-1185">Reference proteome</keyword>
<proteinExistence type="predicted"/>
<dbReference type="Gene3D" id="3.30.1340.10">
    <property type="entry name" value="HPr-like"/>
    <property type="match status" value="1"/>
</dbReference>
<protein>
    <recommendedName>
        <fullName evidence="3">phosphoenolpyruvate--glycerone phosphotransferase</fullName>
        <ecNumber evidence="3">2.7.1.121</ecNumber>
    </recommendedName>
</protein>
<dbReference type="Gene3D" id="3.40.50.510">
    <property type="entry name" value="Phosphotransferase system, mannose-type IIA component"/>
    <property type="match status" value="1"/>
</dbReference>
<dbReference type="PROSITE" id="PS00589">
    <property type="entry name" value="PTS_HPR_SER"/>
    <property type="match status" value="1"/>
</dbReference>
<feature type="domain" description="HPr" evidence="7">
    <location>
        <begin position="134"/>
        <end position="224"/>
    </location>
</feature>
<dbReference type="EMBL" id="FNJB01000002">
    <property type="protein sequence ID" value="SDO20687.1"/>
    <property type="molecule type" value="Genomic_DNA"/>
</dbReference>
<dbReference type="OrthoDB" id="350754at2"/>
<dbReference type="PRINTS" id="PR00107">
    <property type="entry name" value="PHOSPHOCPHPR"/>
</dbReference>
<keyword evidence="8" id="KW-0418">Kinase</keyword>
<dbReference type="PANTHER" id="PTHR38594">
    <property type="entry name" value="PEP-DEPENDENT DIHYDROXYACETONE KINASE, PHOSPHORYL DONOR SUBUNIT DHAM"/>
    <property type="match status" value="1"/>
</dbReference>
<dbReference type="GO" id="GO:0047324">
    <property type="term" value="F:phosphoenolpyruvate-glycerone phosphotransferase activity"/>
    <property type="evidence" value="ECO:0007669"/>
    <property type="project" value="UniProtKB-EC"/>
</dbReference>
<sequence>MTRVGLVIVSHSQRLADGVAEVAGQMAPDVTIATAGGLDGELGTDFEAVSLALEGAQSGAGVVVLYDLGSAKMVADLAVEMLGDPESAAVVDAPLVEGAVAAAAAAQGGADLDAVLSAAAGAMADLIPDESDSTEGVEILLTNDVGLHARPAGLLAQALAGVDAEVTVTFGGRAADARSVLSLMGLGAAGGDRVRVAATGPEADEAMRRIADLAERGFEDRSPG</sequence>
<dbReference type="AlphaFoldDB" id="A0A1H0HNH6"/>
<dbReference type="InterPro" id="IPR035895">
    <property type="entry name" value="HPr-like_sf"/>
</dbReference>
<evidence type="ECO:0000256" key="5">
    <source>
        <dbReference type="ARBA" id="ARBA00046577"/>
    </source>
</evidence>